<evidence type="ECO:0000313" key="1">
    <source>
        <dbReference type="EMBL" id="CAH2048611.1"/>
    </source>
</evidence>
<protein>
    <submittedName>
        <fullName evidence="1">Uncharacterized protein</fullName>
    </submittedName>
</protein>
<gene>
    <name evidence="1" type="ORF">IPOD504_LOCUS6221</name>
</gene>
<sequence length="122" mass="14277">MSISNPAKANMVKEMNLFDKELFFYTVIKKHLDFPDLKSWSASLTAVLDEALVFEDLNAINYKTRNKLERFDKAHTFQALRTIARFHASSIIFEERKSDILKRKYSINEEFGSHFNRGVLVE</sequence>
<evidence type="ECO:0000313" key="2">
    <source>
        <dbReference type="Proteomes" id="UP000837857"/>
    </source>
</evidence>
<reference evidence="1" key="1">
    <citation type="submission" date="2022-03" db="EMBL/GenBank/DDBJ databases">
        <authorList>
            <person name="Martin H S."/>
        </authorList>
    </citation>
    <scope>NUCLEOTIDE SEQUENCE</scope>
</reference>
<dbReference type="Pfam" id="PF02958">
    <property type="entry name" value="EcKL"/>
    <property type="match status" value="1"/>
</dbReference>
<dbReference type="PANTHER" id="PTHR11012:SF48">
    <property type="entry name" value="CHK KINASE-LIKE DOMAIN-CONTAINING PROTEIN-RELATED"/>
    <property type="match status" value="1"/>
</dbReference>
<accession>A0ABN8I483</accession>
<dbReference type="InterPro" id="IPR004119">
    <property type="entry name" value="EcKL"/>
</dbReference>
<keyword evidence="2" id="KW-1185">Reference proteome</keyword>
<proteinExistence type="predicted"/>
<dbReference type="PANTHER" id="PTHR11012">
    <property type="entry name" value="PROTEIN KINASE-LIKE DOMAIN-CONTAINING"/>
    <property type="match status" value="1"/>
</dbReference>
<organism evidence="1 2">
    <name type="scientific">Iphiclides podalirius</name>
    <name type="common">scarce swallowtail</name>
    <dbReference type="NCBI Taxonomy" id="110791"/>
    <lineage>
        <taxon>Eukaryota</taxon>
        <taxon>Metazoa</taxon>
        <taxon>Ecdysozoa</taxon>
        <taxon>Arthropoda</taxon>
        <taxon>Hexapoda</taxon>
        <taxon>Insecta</taxon>
        <taxon>Pterygota</taxon>
        <taxon>Neoptera</taxon>
        <taxon>Endopterygota</taxon>
        <taxon>Lepidoptera</taxon>
        <taxon>Glossata</taxon>
        <taxon>Ditrysia</taxon>
        <taxon>Papilionoidea</taxon>
        <taxon>Papilionidae</taxon>
        <taxon>Papilioninae</taxon>
        <taxon>Iphiclides</taxon>
    </lineage>
</organism>
<dbReference type="Proteomes" id="UP000837857">
    <property type="component" value="Chromosome 18"/>
</dbReference>
<name>A0ABN8I483_9NEOP</name>
<feature type="non-terminal residue" evidence="1">
    <location>
        <position position="1"/>
    </location>
</feature>
<dbReference type="EMBL" id="OW152830">
    <property type="protein sequence ID" value="CAH2048611.1"/>
    <property type="molecule type" value="Genomic_DNA"/>
</dbReference>